<evidence type="ECO:0000256" key="1">
    <source>
        <dbReference type="SAM" id="Coils"/>
    </source>
</evidence>
<proteinExistence type="evidence at transcript level"/>
<reference evidence="3" key="1">
    <citation type="submission" date="2020-04" db="EMBL/GenBank/DDBJ databases">
        <authorList>
            <person name="Neveu A P."/>
        </authorList>
    </citation>
    <scope>NUCLEOTIDE SEQUENCE</scope>
    <source>
        <tissue evidence="3">Whole embryo</tissue>
    </source>
</reference>
<dbReference type="PANTHER" id="PTHR22089:SF2">
    <property type="entry name" value="MIRROR-IMAGE POLYDACTYLY GENE 1 PROTEIN"/>
    <property type="match status" value="1"/>
</dbReference>
<feature type="region of interest" description="Disordered" evidence="2">
    <location>
        <begin position="33"/>
        <end position="69"/>
    </location>
</feature>
<keyword evidence="1" id="KW-0175">Coiled coil</keyword>
<sequence length="518" mass="58830">MDAVDECDKLSKDLLIQAKTAVEDITEQLMNAEKEFDGSSETTDPHVVNNDTTKQDKQSVGGQHLSHKPPITHHEAAFREKLVGFDTRSSTPKQNTVVLQKTERQPRQATKCVMKQLTNDSEKSTDASAGIWSLDSKPVQFAASQDDTSTVDFHLVEAVLPKSRRSLHDHLVKDTAATDDDELSDGSQSHSVFTIAKLVSSLNAEKKKSKDLEEQVLYLKNEIEAKKIEQELNEAKRKEADTSHVASLVEEIYTAQKERESAVLARLKLATQERDEAILRAKAYAKDARLSSHDVNNNNAAMQEKSLQVLLNAVCEAETGRAAEKYSRDIISRIGVMKKERDRITCEEMKAVIRERDSAQYMCRSLHRELKILKEKRAKNDDSFQLEENQKLKEQLRQTEDERDDVIAKLTATKEEMETLRVYYSLHKKLVESGRLANMNSDQDDATRLAQVLRVAHEHNHVQETNARRHETEACRLREKNERLDRLVTVLRKKLALLAQKSAQSVMDASSNSSREIY</sequence>
<feature type="coiled-coil region" evidence="1">
    <location>
        <begin position="195"/>
        <end position="245"/>
    </location>
</feature>
<evidence type="ECO:0000256" key="2">
    <source>
        <dbReference type="SAM" id="MobiDB-lite"/>
    </source>
</evidence>
<dbReference type="PANTHER" id="PTHR22089">
    <property type="entry name" value="MIRROR-IMAGE POLYDACTYLY GENE 1 PROTEIN"/>
    <property type="match status" value="1"/>
</dbReference>
<dbReference type="EMBL" id="LR787987">
    <property type="protein sequence ID" value="CAB3263849.1"/>
    <property type="molecule type" value="mRNA"/>
</dbReference>
<feature type="compositionally biased region" description="Polar residues" evidence="2">
    <location>
        <begin position="88"/>
        <end position="99"/>
    </location>
</feature>
<evidence type="ECO:0000313" key="3">
    <source>
        <dbReference type="EMBL" id="CAB3263849.1"/>
    </source>
</evidence>
<gene>
    <name evidence="3" type="primary">Mipol1</name>
</gene>
<dbReference type="InterPro" id="IPR026175">
    <property type="entry name" value="MIPOL1"/>
</dbReference>
<dbReference type="AlphaFoldDB" id="A0A6F9DL37"/>
<protein>
    <submittedName>
        <fullName evidence="3">Mirror-image polydactyly gene 1 protein-like</fullName>
    </submittedName>
</protein>
<accession>A0A6F9DL37</accession>
<feature type="region of interest" description="Disordered" evidence="2">
    <location>
        <begin position="88"/>
        <end position="109"/>
    </location>
</feature>
<organism evidence="3">
    <name type="scientific">Phallusia mammillata</name>
    <dbReference type="NCBI Taxonomy" id="59560"/>
    <lineage>
        <taxon>Eukaryota</taxon>
        <taxon>Metazoa</taxon>
        <taxon>Chordata</taxon>
        <taxon>Tunicata</taxon>
        <taxon>Ascidiacea</taxon>
        <taxon>Phlebobranchia</taxon>
        <taxon>Ascidiidae</taxon>
        <taxon>Phallusia</taxon>
    </lineage>
</organism>
<feature type="coiled-coil region" evidence="1">
    <location>
        <begin position="382"/>
        <end position="416"/>
    </location>
</feature>
<name>A0A6F9DL37_9ASCI</name>